<evidence type="ECO:0000256" key="6">
    <source>
        <dbReference type="ARBA" id="ARBA00022692"/>
    </source>
</evidence>
<keyword evidence="7" id="KW-0732">Signal</keyword>
<dbReference type="AlphaFoldDB" id="A0A430HCL1"/>
<evidence type="ECO:0000313" key="18">
    <source>
        <dbReference type="Proteomes" id="UP000278085"/>
    </source>
</evidence>
<evidence type="ECO:0000256" key="8">
    <source>
        <dbReference type="ARBA" id="ARBA00023004"/>
    </source>
</evidence>
<sequence length="822" mass="88836">MFTSSPSRSLRASAIAIELACGALLSAGPALHAHAQAQAQARQYSIAAGPLADALNRYAQLAGVAIAVDAAKVQGLRSQGLSGSYGVEQGFEVLLRGTGYAAGKSGAGYLLIAAPAPASARPAVAPPVPAQTMHEIKVSAQTVRSASTEGSNSYNSSLVTLGKGELARKEIPQSVSVLTREQMDDQGLADLMDAANNITGVVGVKGVGQGMIINARGFQIDSWQYDGVPIPRNTYALGNWGTEGLVYFDRVEVLRGAAGLLQGTGSPGGVVNLVRKRGQAERTVALSARAGSWDHAGVQLDAGSPLNADGTLRARVLADVDNSHSFIDQVWEKNRALYAALDYDISRDTSLGLAVSRTDNRTRPMVRGLPRYPDGGDIGLPRSTYVGAHWNRAEIAQTTVYADLSHRFSANWTLRAAAVHMDENNSSVHQRMHGKVAANGSGVDFADWSTDFNSAKLGADIYLNGRFDALSLRHDVMLGANYSKYTSDDRFARTFNPGGNIFNIDHDRPWMDFDTIVARGGRATYANYDVRQKGVYGSWRARVGDALTAIAGARASWYDELYRQPRLNQQSTVTASGKVTPYAGLVYALNPQWSAYGSYTDVFETQSGRNVAGQALEPIIGSNMEAGIKGELMDGKVNTSLALFRYDHKNRSVADYAAGFACDGWYCYKASGKVRSQGVEAEASGEVLPGLQLSAGYTWNTTKFLQDADNQGKTFSQWTPKHLLRVWSRYQLPGDWNKLSVGAGFSAQSHSIGYERTYKIAGFKVWNARLAWQLNPEVSLALNVNNLFDKRYYIPAFNQTDGNNDYGTPRSVMFTVKYTPAL</sequence>
<keyword evidence="5" id="KW-0410">Iron transport</keyword>
<keyword evidence="4 14" id="KW-1134">Transmembrane beta strand</keyword>
<evidence type="ECO:0000256" key="9">
    <source>
        <dbReference type="ARBA" id="ARBA00023065"/>
    </source>
</evidence>
<dbReference type="InterPro" id="IPR012910">
    <property type="entry name" value="Plug_dom"/>
</dbReference>
<evidence type="ECO:0000256" key="15">
    <source>
        <dbReference type="RuleBase" id="RU003357"/>
    </source>
</evidence>
<organism evidence="17 18">
    <name type="scientific">Massilia atriviolacea</name>
    <dbReference type="NCBI Taxonomy" id="2495579"/>
    <lineage>
        <taxon>Bacteria</taxon>
        <taxon>Pseudomonadati</taxon>
        <taxon>Pseudomonadota</taxon>
        <taxon>Betaproteobacteria</taxon>
        <taxon>Burkholderiales</taxon>
        <taxon>Oxalobacteraceae</taxon>
        <taxon>Telluria group</taxon>
        <taxon>Massilia</taxon>
    </lineage>
</organism>
<dbReference type="InterPro" id="IPR011662">
    <property type="entry name" value="Secretin/TonB_short_N"/>
</dbReference>
<dbReference type="PANTHER" id="PTHR32552:SF74">
    <property type="entry name" value="HYDROXAMATE SIDEROPHORE RECEPTOR FHUE"/>
    <property type="match status" value="1"/>
</dbReference>
<evidence type="ECO:0000256" key="1">
    <source>
        <dbReference type="ARBA" id="ARBA00004571"/>
    </source>
</evidence>
<keyword evidence="10 15" id="KW-0798">TonB box</keyword>
<keyword evidence="18" id="KW-1185">Reference proteome</keyword>
<dbReference type="InterPro" id="IPR039426">
    <property type="entry name" value="TonB-dep_rcpt-like"/>
</dbReference>
<evidence type="ECO:0000256" key="2">
    <source>
        <dbReference type="ARBA" id="ARBA00009810"/>
    </source>
</evidence>
<gene>
    <name evidence="17" type="ORF">EJB06_30195</name>
</gene>
<evidence type="ECO:0000256" key="7">
    <source>
        <dbReference type="ARBA" id="ARBA00022729"/>
    </source>
</evidence>
<dbReference type="GO" id="GO:0015344">
    <property type="term" value="F:siderophore uptake transmembrane transporter activity"/>
    <property type="evidence" value="ECO:0007669"/>
    <property type="project" value="TreeGrafter"/>
</dbReference>
<dbReference type="SMART" id="SM00965">
    <property type="entry name" value="STN"/>
    <property type="match status" value="1"/>
</dbReference>
<dbReference type="Pfam" id="PF07715">
    <property type="entry name" value="Plug"/>
    <property type="match status" value="1"/>
</dbReference>
<comment type="similarity">
    <text evidence="2 14 15">Belongs to the TonB-dependent receptor family.</text>
</comment>
<dbReference type="InterPro" id="IPR010105">
    <property type="entry name" value="TonB_sidphr_rcpt"/>
</dbReference>
<keyword evidence="8" id="KW-0408">Iron</keyword>
<dbReference type="InterPro" id="IPR036942">
    <property type="entry name" value="Beta-barrel_TonB_sf"/>
</dbReference>
<dbReference type="GO" id="GO:0009279">
    <property type="term" value="C:cell outer membrane"/>
    <property type="evidence" value="ECO:0007669"/>
    <property type="project" value="UniProtKB-SubCell"/>
</dbReference>
<dbReference type="FunFam" id="2.170.130.10:FF:000010">
    <property type="entry name" value="Ferripyoverdine receptor"/>
    <property type="match status" value="1"/>
</dbReference>
<dbReference type="OrthoDB" id="174652at2"/>
<dbReference type="Gene3D" id="2.40.170.20">
    <property type="entry name" value="TonB-dependent receptor, beta-barrel domain"/>
    <property type="match status" value="1"/>
</dbReference>
<keyword evidence="6 14" id="KW-0812">Transmembrane</keyword>
<dbReference type="Proteomes" id="UP000278085">
    <property type="component" value="Unassembled WGS sequence"/>
</dbReference>
<feature type="domain" description="Secretin/TonB short N-terminal" evidence="16">
    <location>
        <begin position="64"/>
        <end position="115"/>
    </location>
</feature>
<evidence type="ECO:0000256" key="13">
    <source>
        <dbReference type="ARBA" id="ARBA00023237"/>
    </source>
</evidence>
<evidence type="ECO:0000256" key="4">
    <source>
        <dbReference type="ARBA" id="ARBA00022452"/>
    </source>
</evidence>
<dbReference type="PANTHER" id="PTHR32552">
    <property type="entry name" value="FERRICHROME IRON RECEPTOR-RELATED"/>
    <property type="match status" value="1"/>
</dbReference>
<name>A0A430HCL1_9BURK</name>
<proteinExistence type="inferred from homology"/>
<keyword evidence="12 17" id="KW-0675">Receptor</keyword>
<comment type="caution">
    <text evidence="17">The sequence shown here is derived from an EMBL/GenBank/DDBJ whole genome shotgun (WGS) entry which is preliminary data.</text>
</comment>
<protein>
    <submittedName>
        <fullName evidence="17">TonB-dependent siderophore receptor</fullName>
    </submittedName>
</protein>
<dbReference type="Gene3D" id="3.55.50.30">
    <property type="match status" value="1"/>
</dbReference>
<evidence type="ECO:0000256" key="3">
    <source>
        <dbReference type="ARBA" id="ARBA00022448"/>
    </source>
</evidence>
<accession>A0A430HCL1</accession>
<evidence type="ECO:0000256" key="12">
    <source>
        <dbReference type="ARBA" id="ARBA00023170"/>
    </source>
</evidence>
<keyword evidence="9" id="KW-0406">Ion transport</keyword>
<dbReference type="EMBL" id="RXLQ01000029">
    <property type="protein sequence ID" value="RSZ55265.1"/>
    <property type="molecule type" value="Genomic_DNA"/>
</dbReference>
<evidence type="ECO:0000256" key="11">
    <source>
        <dbReference type="ARBA" id="ARBA00023136"/>
    </source>
</evidence>
<evidence type="ECO:0000256" key="14">
    <source>
        <dbReference type="PROSITE-ProRule" id="PRU01360"/>
    </source>
</evidence>
<dbReference type="RefSeq" id="WP_126077733.1">
    <property type="nucleotide sequence ID" value="NZ_CP051166.1"/>
</dbReference>
<dbReference type="InterPro" id="IPR000531">
    <property type="entry name" value="Beta-barrel_TonB"/>
</dbReference>
<comment type="subcellular location">
    <subcellularLocation>
        <location evidence="1 14">Cell outer membrane</location>
        <topology evidence="1 14">Multi-pass membrane protein</topology>
    </subcellularLocation>
</comment>
<dbReference type="NCBIfam" id="TIGR01783">
    <property type="entry name" value="TonB-siderophor"/>
    <property type="match status" value="1"/>
</dbReference>
<keyword evidence="11 14" id="KW-0472">Membrane</keyword>
<evidence type="ECO:0000259" key="16">
    <source>
        <dbReference type="SMART" id="SM00965"/>
    </source>
</evidence>
<dbReference type="Pfam" id="PF00593">
    <property type="entry name" value="TonB_dep_Rec_b-barrel"/>
    <property type="match status" value="1"/>
</dbReference>
<reference evidence="17 18" key="1">
    <citation type="submission" date="2018-12" db="EMBL/GenBank/DDBJ databases">
        <authorList>
            <person name="Yang E."/>
        </authorList>
    </citation>
    <scope>NUCLEOTIDE SEQUENCE [LARGE SCALE GENOMIC DNA]</scope>
    <source>
        <strain evidence="17 18">SOD</strain>
    </source>
</reference>
<dbReference type="InterPro" id="IPR037066">
    <property type="entry name" value="Plug_dom_sf"/>
</dbReference>
<dbReference type="GO" id="GO:0015891">
    <property type="term" value="P:siderophore transport"/>
    <property type="evidence" value="ECO:0007669"/>
    <property type="project" value="InterPro"/>
</dbReference>
<dbReference type="GO" id="GO:0038023">
    <property type="term" value="F:signaling receptor activity"/>
    <property type="evidence" value="ECO:0007669"/>
    <property type="project" value="InterPro"/>
</dbReference>
<keyword evidence="13 14" id="KW-0998">Cell outer membrane</keyword>
<dbReference type="SUPFAM" id="SSF56935">
    <property type="entry name" value="Porins"/>
    <property type="match status" value="1"/>
</dbReference>
<dbReference type="PROSITE" id="PS52016">
    <property type="entry name" value="TONB_DEPENDENT_REC_3"/>
    <property type="match status" value="1"/>
</dbReference>
<evidence type="ECO:0000256" key="5">
    <source>
        <dbReference type="ARBA" id="ARBA00022496"/>
    </source>
</evidence>
<keyword evidence="3 14" id="KW-0813">Transport</keyword>
<dbReference type="CDD" id="cd01347">
    <property type="entry name" value="ligand_gated_channel"/>
    <property type="match status" value="1"/>
</dbReference>
<dbReference type="Gene3D" id="2.170.130.10">
    <property type="entry name" value="TonB-dependent receptor, plug domain"/>
    <property type="match status" value="1"/>
</dbReference>
<evidence type="ECO:0000313" key="17">
    <source>
        <dbReference type="EMBL" id="RSZ55265.1"/>
    </source>
</evidence>
<evidence type="ECO:0000256" key="10">
    <source>
        <dbReference type="ARBA" id="ARBA00023077"/>
    </source>
</evidence>